<feature type="compositionally biased region" description="Basic and acidic residues" evidence="2">
    <location>
        <begin position="10"/>
        <end position="32"/>
    </location>
</feature>
<evidence type="ECO:0000256" key="2">
    <source>
        <dbReference type="SAM" id="MobiDB-lite"/>
    </source>
</evidence>
<dbReference type="EMBL" id="BDGG01000009">
    <property type="protein sequence ID" value="GAV03075.1"/>
    <property type="molecule type" value="Genomic_DNA"/>
</dbReference>
<reference evidence="3 4" key="1">
    <citation type="journal article" date="2016" name="Nat. Commun.">
        <title>Extremotolerant tardigrade genome and improved radiotolerance of human cultured cells by tardigrade-unique protein.</title>
        <authorList>
            <person name="Hashimoto T."/>
            <person name="Horikawa D.D."/>
            <person name="Saito Y."/>
            <person name="Kuwahara H."/>
            <person name="Kozuka-Hata H."/>
            <person name="Shin-I T."/>
            <person name="Minakuchi Y."/>
            <person name="Ohishi K."/>
            <person name="Motoyama A."/>
            <person name="Aizu T."/>
            <person name="Enomoto A."/>
            <person name="Kondo K."/>
            <person name="Tanaka S."/>
            <person name="Hara Y."/>
            <person name="Koshikawa S."/>
            <person name="Sagara H."/>
            <person name="Miura T."/>
            <person name="Yokobori S."/>
            <person name="Miyagawa K."/>
            <person name="Suzuki Y."/>
            <person name="Kubo T."/>
            <person name="Oyama M."/>
            <person name="Kohara Y."/>
            <person name="Fujiyama A."/>
            <person name="Arakawa K."/>
            <person name="Katayama T."/>
            <person name="Toyoda A."/>
            <person name="Kunieda T."/>
        </authorList>
    </citation>
    <scope>NUCLEOTIDE SEQUENCE [LARGE SCALE GENOMIC DNA]</scope>
    <source>
        <strain evidence="3 4">YOKOZUNA-1</strain>
    </source>
</reference>
<keyword evidence="4" id="KW-1185">Reference proteome</keyword>
<dbReference type="Proteomes" id="UP000186922">
    <property type="component" value="Unassembled WGS sequence"/>
</dbReference>
<feature type="region of interest" description="Disordered" evidence="2">
    <location>
        <begin position="289"/>
        <end position="315"/>
    </location>
</feature>
<dbReference type="AlphaFoldDB" id="A0A1D1VNB6"/>
<evidence type="ECO:0000256" key="1">
    <source>
        <dbReference type="SAM" id="Coils"/>
    </source>
</evidence>
<evidence type="ECO:0000313" key="4">
    <source>
        <dbReference type="Proteomes" id="UP000186922"/>
    </source>
</evidence>
<accession>A0A1D1VNB6</accession>
<organism evidence="3 4">
    <name type="scientific">Ramazzottius varieornatus</name>
    <name type="common">Water bear</name>
    <name type="synonym">Tardigrade</name>
    <dbReference type="NCBI Taxonomy" id="947166"/>
    <lineage>
        <taxon>Eukaryota</taxon>
        <taxon>Metazoa</taxon>
        <taxon>Ecdysozoa</taxon>
        <taxon>Tardigrada</taxon>
        <taxon>Eutardigrada</taxon>
        <taxon>Parachela</taxon>
        <taxon>Hypsibioidea</taxon>
        <taxon>Ramazzottiidae</taxon>
        <taxon>Ramazzottius</taxon>
    </lineage>
</organism>
<feature type="region of interest" description="Disordered" evidence="2">
    <location>
        <begin position="1"/>
        <end position="33"/>
    </location>
</feature>
<evidence type="ECO:0000313" key="3">
    <source>
        <dbReference type="EMBL" id="GAV03075.1"/>
    </source>
</evidence>
<proteinExistence type="predicted"/>
<gene>
    <name evidence="3" type="primary">RvY_13557-1</name>
    <name evidence="3" type="synonym">RvY_13557.1</name>
    <name evidence="3" type="ORF">RvY_13557</name>
</gene>
<feature type="coiled-coil region" evidence="1">
    <location>
        <begin position="321"/>
        <end position="401"/>
    </location>
</feature>
<comment type="caution">
    <text evidence="3">The sequence shown here is derived from an EMBL/GenBank/DDBJ whole genome shotgun (WGS) entry which is preliminary data.</text>
</comment>
<dbReference type="OrthoDB" id="10556087at2759"/>
<name>A0A1D1VNB6_RAMVA</name>
<sequence>MDEMASETEPSEHEQIELEHDSHSPEDVEPATHDVVTSELDPLKEEKFQKFIYGQVVEVEEGTIVDDYPAISAGVSRTVPTQILATLLHRAFCGHGYNVLSTVPQKVMRNAMFMVDLRKLTKETDIYYDGLGMWDQNCGKITNYFRFVGGEAKQISDGKEERQEDVVAFVRRTDRNLNCKAYNRVVVTCKKYGLAVIHYFFKGRDEEPFEIVTMSQKGARSHNGHSDTSSSNAATPSRTGTKRKYSGSTSTKLGTPEPATMDQIMYLANGPDQSQAVPVRVTTVQSIQSVGPLHNPSSFGPSLPVDNENGDSSPTALTTYLKSHIAQIRQDRAEERQLRREELEQRKRERAEDREWQREEAETRRRERIEEIELRKQELALEKTKINLEQQRWELDRKEKELFLDLLRKKLLDA</sequence>
<feature type="region of interest" description="Disordered" evidence="2">
    <location>
        <begin position="214"/>
        <end position="258"/>
    </location>
</feature>
<protein>
    <submittedName>
        <fullName evidence="3">Uncharacterized protein</fullName>
    </submittedName>
</protein>
<feature type="compositionally biased region" description="Polar residues" evidence="2">
    <location>
        <begin position="226"/>
        <end position="239"/>
    </location>
</feature>
<feature type="compositionally biased region" description="Polar residues" evidence="2">
    <location>
        <begin position="289"/>
        <end position="300"/>
    </location>
</feature>
<keyword evidence="1" id="KW-0175">Coiled coil</keyword>